<accession>A0ABY7WWY7</accession>
<name>A0ABY7WWY7_9LACO</name>
<proteinExistence type="predicted"/>
<sequence length="370" mass="38651">MANELRSVFTTAGMETISQVLAGNGTLAFTRGVSSVADWSTKTDAELQATTKLDDETQVTTIGDITVRNDDDGQPSHSQVNVNLKFMQNQIKADYAMRVVGLYASLETNGTKGPEMLYMVAVLPQPQWMAVDRNGSSVTVQLATAIGSTDQLNIILADDQGTGGVSQGTLSVFKVQLTSDYDKRYAAKNTVDDLLKRIGGDGSGNADPIVTQSSLTQYLADHKADFKGDKGDQGIQGLQGPQGVPGPQGDPGNPGVQGKQGPQGVPGVGAYTDYKNNGGTGTFDQFLATLKGAKGDKGDPGTPGAKGDPGAKGTTGTTGAPGKDAPQDAITAQQFASALGFKKAVFIKQTDYDKLATKEQDTAYFTSFDS</sequence>
<dbReference type="Proteomes" id="UP001220377">
    <property type="component" value="Chromosome"/>
</dbReference>
<dbReference type="Gene3D" id="1.20.5.320">
    <property type="entry name" value="6-Phosphogluconate Dehydrogenase, domain 3"/>
    <property type="match status" value="1"/>
</dbReference>
<dbReference type="Pfam" id="PF01391">
    <property type="entry name" value="Collagen"/>
    <property type="match status" value="1"/>
</dbReference>
<feature type="compositionally biased region" description="Low complexity" evidence="1">
    <location>
        <begin position="233"/>
        <end position="269"/>
    </location>
</feature>
<protein>
    <submittedName>
        <fullName evidence="2">Collagen-like protein</fullName>
    </submittedName>
</protein>
<feature type="region of interest" description="Disordered" evidence="1">
    <location>
        <begin position="225"/>
        <end position="273"/>
    </location>
</feature>
<evidence type="ECO:0000256" key="1">
    <source>
        <dbReference type="SAM" id="MobiDB-lite"/>
    </source>
</evidence>
<evidence type="ECO:0000313" key="3">
    <source>
        <dbReference type="Proteomes" id="UP001220377"/>
    </source>
</evidence>
<keyword evidence="3" id="KW-1185">Reference proteome</keyword>
<feature type="region of interest" description="Disordered" evidence="1">
    <location>
        <begin position="291"/>
        <end position="326"/>
    </location>
</feature>
<gene>
    <name evidence="2" type="ORF">PQ472_05255</name>
</gene>
<organism evidence="2 3">
    <name type="scientific">Lacticaseibacillus pabuli</name>
    <dbReference type="NCBI Taxonomy" id="3025672"/>
    <lineage>
        <taxon>Bacteria</taxon>
        <taxon>Bacillati</taxon>
        <taxon>Bacillota</taxon>
        <taxon>Bacilli</taxon>
        <taxon>Lactobacillales</taxon>
        <taxon>Lactobacillaceae</taxon>
        <taxon>Lacticaseibacillus</taxon>
    </lineage>
</organism>
<feature type="compositionally biased region" description="Low complexity" evidence="1">
    <location>
        <begin position="300"/>
        <end position="324"/>
    </location>
</feature>
<reference evidence="2 3" key="1">
    <citation type="submission" date="2023-02" db="EMBL/GenBank/DDBJ databases">
        <title>Genome sequence of Lacticaseibacillus sp. KACC 23028.</title>
        <authorList>
            <person name="Kim S."/>
            <person name="Heo J."/>
            <person name="Kwon S.-W."/>
        </authorList>
    </citation>
    <scope>NUCLEOTIDE SEQUENCE [LARGE SCALE GENOMIC DNA]</scope>
    <source>
        <strain evidence="2 3">KACC 23028</strain>
    </source>
</reference>
<dbReference type="InterPro" id="IPR050149">
    <property type="entry name" value="Collagen_superfamily"/>
</dbReference>
<dbReference type="InterPro" id="IPR008160">
    <property type="entry name" value="Collagen"/>
</dbReference>
<dbReference type="RefSeq" id="WP_274261937.1">
    <property type="nucleotide sequence ID" value="NZ_CP117884.1"/>
</dbReference>
<evidence type="ECO:0000313" key="2">
    <source>
        <dbReference type="EMBL" id="WDF83645.1"/>
    </source>
</evidence>
<dbReference type="EMBL" id="CP117884">
    <property type="protein sequence ID" value="WDF83645.1"/>
    <property type="molecule type" value="Genomic_DNA"/>
</dbReference>
<dbReference type="PANTHER" id="PTHR24023">
    <property type="entry name" value="COLLAGEN ALPHA"/>
    <property type="match status" value="1"/>
</dbReference>
<dbReference type="PANTHER" id="PTHR24023:SF1112">
    <property type="entry name" value="COL_CUTICLE_N DOMAIN-CONTAINING PROTEIN-RELATED"/>
    <property type="match status" value="1"/>
</dbReference>